<dbReference type="PRINTS" id="PR00252">
    <property type="entry name" value="NRIONCHANNEL"/>
</dbReference>
<evidence type="ECO:0000259" key="8">
    <source>
        <dbReference type="Pfam" id="PF02931"/>
    </source>
</evidence>
<dbReference type="EMBL" id="CAJRST010007779">
    <property type="protein sequence ID" value="CAG5896777.1"/>
    <property type="molecule type" value="Genomic_DNA"/>
</dbReference>
<dbReference type="AlphaFoldDB" id="A0A8S4AVR0"/>
<evidence type="ECO:0000256" key="2">
    <source>
        <dbReference type="ARBA" id="ARBA00005350"/>
    </source>
</evidence>
<protein>
    <submittedName>
        <fullName evidence="10">(Atlantic silverside) hypothetical protein</fullName>
    </submittedName>
</protein>
<dbReference type="PROSITE" id="PS00236">
    <property type="entry name" value="NEUROTR_ION_CHANNEL"/>
    <property type="match status" value="1"/>
</dbReference>
<dbReference type="InterPro" id="IPR006029">
    <property type="entry name" value="Neurotrans-gated_channel_TM"/>
</dbReference>
<feature type="region of interest" description="Disordered" evidence="7">
    <location>
        <begin position="481"/>
        <end position="524"/>
    </location>
</feature>
<dbReference type="SUPFAM" id="SSF63712">
    <property type="entry name" value="Nicotinic receptor ligand binding domain-like"/>
    <property type="match status" value="1"/>
</dbReference>
<keyword evidence="6" id="KW-0406">Ion transport</keyword>
<feature type="transmembrane region" description="Helical" evidence="6">
    <location>
        <begin position="393"/>
        <end position="415"/>
    </location>
</feature>
<feature type="domain" description="Neurotransmitter-gated ion-channel ligand-binding" evidence="8">
    <location>
        <begin position="80"/>
        <end position="202"/>
    </location>
</feature>
<gene>
    <name evidence="10" type="ORF">MMEN_LOCUS7833</name>
</gene>
<proteinExistence type="inferred from homology"/>
<evidence type="ECO:0000256" key="6">
    <source>
        <dbReference type="RuleBase" id="RU000687"/>
    </source>
</evidence>
<dbReference type="Gene3D" id="2.70.170.10">
    <property type="entry name" value="Neurotransmitter-gated ion-channel ligand-binding domain"/>
    <property type="match status" value="2"/>
</dbReference>
<feature type="domain" description="Neurotransmitter-gated ion-channel ligand-binding" evidence="8">
    <location>
        <begin position="10"/>
        <end position="63"/>
    </location>
</feature>
<comment type="subcellular location">
    <subcellularLocation>
        <location evidence="1">Membrane</location>
        <topology evidence="1">Multi-pass membrane protein</topology>
    </subcellularLocation>
</comment>
<keyword evidence="5 6" id="KW-0472">Membrane</keyword>
<evidence type="ECO:0000256" key="1">
    <source>
        <dbReference type="ARBA" id="ARBA00004141"/>
    </source>
</evidence>
<comment type="caution">
    <text evidence="10">The sequence shown here is derived from an EMBL/GenBank/DDBJ whole genome shotgun (WGS) entry which is preliminary data.</text>
</comment>
<dbReference type="Proteomes" id="UP000677803">
    <property type="component" value="Unassembled WGS sequence"/>
</dbReference>
<feature type="domain" description="Neurotransmitter-gated ion-channel transmembrane" evidence="9">
    <location>
        <begin position="216"/>
        <end position="410"/>
    </location>
</feature>
<keyword evidence="6" id="KW-0813">Transport</keyword>
<dbReference type="GO" id="GO:0004888">
    <property type="term" value="F:transmembrane signaling receptor activity"/>
    <property type="evidence" value="ECO:0007669"/>
    <property type="project" value="InterPro"/>
</dbReference>
<dbReference type="InterPro" id="IPR038050">
    <property type="entry name" value="Neuro_actylchol_rec"/>
</dbReference>
<dbReference type="Pfam" id="PF03803">
    <property type="entry name" value="Scramblase"/>
    <property type="match status" value="1"/>
</dbReference>
<dbReference type="InterPro" id="IPR005552">
    <property type="entry name" value="Scramblase"/>
</dbReference>
<keyword evidence="11" id="KW-1185">Reference proteome</keyword>
<dbReference type="PANTHER" id="PTHR23248">
    <property type="entry name" value="PHOSPHOLIPID SCRAMBLASE-RELATED"/>
    <property type="match status" value="1"/>
</dbReference>
<evidence type="ECO:0000256" key="4">
    <source>
        <dbReference type="ARBA" id="ARBA00022989"/>
    </source>
</evidence>
<dbReference type="InterPro" id="IPR006202">
    <property type="entry name" value="Neur_chan_lig-bd"/>
</dbReference>
<evidence type="ECO:0000313" key="11">
    <source>
        <dbReference type="Proteomes" id="UP000677803"/>
    </source>
</evidence>
<feature type="compositionally biased region" description="Basic and acidic residues" evidence="7">
    <location>
        <begin position="489"/>
        <end position="498"/>
    </location>
</feature>
<dbReference type="SUPFAM" id="SSF90112">
    <property type="entry name" value="Neurotransmitter-gated ion-channel transmembrane pore"/>
    <property type="match status" value="1"/>
</dbReference>
<dbReference type="InterPro" id="IPR036719">
    <property type="entry name" value="Neuro-gated_channel_TM_sf"/>
</dbReference>
<accession>A0A8S4AVR0</accession>
<keyword evidence="6" id="KW-0407">Ion channel</keyword>
<keyword evidence="4 6" id="KW-1133">Transmembrane helix</keyword>
<keyword evidence="3 6" id="KW-0812">Transmembrane</keyword>
<reference evidence="10" key="1">
    <citation type="submission" date="2021-05" db="EMBL/GenBank/DDBJ databases">
        <authorList>
            <person name="Tigano A."/>
        </authorList>
    </citation>
    <scope>NUCLEOTIDE SEQUENCE</scope>
</reference>
<dbReference type="GO" id="GO:0005886">
    <property type="term" value="C:plasma membrane"/>
    <property type="evidence" value="ECO:0007669"/>
    <property type="project" value="TreeGrafter"/>
</dbReference>
<comment type="caution">
    <text evidence="6">Lacks conserved residue(s) required for the propagation of feature annotation.</text>
</comment>
<comment type="similarity">
    <text evidence="6">Belongs to the ligand-gated ion channel (TC 1.A.9) family.</text>
</comment>
<dbReference type="Gene3D" id="1.20.58.390">
    <property type="entry name" value="Neurotransmitter-gated ion-channel transmembrane domain"/>
    <property type="match status" value="2"/>
</dbReference>
<dbReference type="InterPro" id="IPR006201">
    <property type="entry name" value="Neur_channel"/>
</dbReference>
<dbReference type="GO" id="GO:0017128">
    <property type="term" value="F:phospholipid scramblase activity"/>
    <property type="evidence" value="ECO:0007669"/>
    <property type="project" value="InterPro"/>
</dbReference>
<evidence type="ECO:0000259" key="9">
    <source>
        <dbReference type="Pfam" id="PF02932"/>
    </source>
</evidence>
<dbReference type="Pfam" id="PF02931">
    <property type="entry name" value="Neur_chan_LBD"/>
    <property type="match status" value="2"/>
</dbReference>
<dbReference type="InterPro" id="IPR036734">
    <property type="entry name" value="Neur_chan_lig-bd_sf"/>
</dbReference>
<sequence length="688" mass="78122">MSVSAVNLEAELFRDLMKGYNKNVQPTEKSGDITQVFVKMTLTNLISLNEKEEALMTSVWIEMVTLIAQRSAGSLRRCVDGQFEVALYCNALVSPNGCVYWLPPAIYRSACAIKVNYFPFDWQNCTMVFRSRTYSANEIELVLKEEDNHTLEWVDIDPEAFTENGEWIIKHRPAKKVINAQYTKDDLEYQEIVFFLIIQRKPLFYIINIIAPYIVLWYLMFVMSVTTMVVMNCVIVLNVSLRTPNTHVMTDKVRKILLNTLPRLLRMQMQPWTPESDKILHSLSEDGTSCRRRSSVTLITKAEEYVMKTARSELMFARLKDRNGLVKSALEKLHDGINGGTAEHLCASLAHASPELKQCVASCKHIVETAKQQSNFQNENEEWFLVARVIDRVCFIVMALVFFIGTIGIFLMGHFNQPPSSPFLNDPKKYLPPLNNLNTMSVVTHQPLPFGPPERERHIQMIFRAFKNRCEPSCECQAHSVKPKSLQEAPDRGSEGHLSELSPQSGAETSYGQSSVALKRPGLEEQNVGDEAKLDFMTILETVSQIHITARPELQGPQCISRRIYSITTGAMKPKLFVAVEESSCLCLQCCGPARAYSLQGYDCQGQQVFYFERPFRVDTCCLGCCLMEIRAYSPQRHLIGTVCQRWSMFTPLLEVCDSDGESTVRIQGPCCPCRCLSSQQFQVVFLM</sequence>
<name>A0A8S4AVR0_9TELE</name>
<evidence type="ECO:0000313" key="10">
    <source>
        <dbReference type="EMBL" id="CAG5896777.1"/>
    </source>
</evidence>
<comment type="similarity">
    <text evidence="2">Belongs to the phospholipid scramblase family.</text>
</comment>
<dbReference type="GO" id="GO:0005230">
    <property type="term" value="F:extracellular ligand-gated monoatomic ion channel activity"/>
    <property type="evidence" value="ECO:0007669"/>
    <property type="project" value="InterPro"/>
</dbReference>
<dbReference type="PANTHER" id="PTHR23248:SF40">
    <property type="entry name" value="PHOSPHOLIPID SCRAMBLASE"/>
    <property type="match status" value="1"/>
</dbReference>
<evidence type="ECO:0000256" key="7">
    <source>
        <dbReference type="SAM" id="MobiDB-lite"/>
    </source>
</evidence>
<evidence type="ECO:0000256" key="3">
    <source>
        <dbReference type="ARBA" id="ARBA00022692"/>
    </source>
</evidence>
<dbReference type="InterPro" id="IPR018000">
    <property type="entry name" value="Neurotransmitter_ion_chnl_CS"/>
</dbReference>
<organism evidence="10 11">
    <name type="scientific">Menidia menidia</name>
    <name type="common">Atlantic silverside</name>
    <dbReference type="NCBI Taxonomy" id="238744"/>
    <lineage>
        <taxon>Eukaryota</taxon>
        <taxon>Metazoa</taxon>
        <taxon>Chordata</taxon>
        <taxon>Craniata</taxon>
        <taxon>Vertebrata</taxon>
        <taxon>Euteleostomi</taxon>
        <taxon>Actinopterygii</taxon>
        <taxon>Neopterygii</taxon>
        <taxon>Teleostei</taxon>
        <taxon>Neoteleostei</taxon>
        <taxon>Acanthomorphata</taxon>
        <taxon>Ovalentaria</taxon>
        <taxon>Atherinomorphae</taxon>
        <taxon>Atheriniformes</taxon>
        <taxon>Atherinopsidae</taxon>
        <taxon>Menidiinae</taxon>
        <taxon>Menidia</taxon>
    </lineage>
</organism>
<evidence type="ECO:0000256" key="5">
    <source>
        <dbReference type="ARBA" id="ARBA00023136"/>
    </source>
</evidence>
<dbReference type="Pfam" id="PF02932">
    <property type="entry name" value="Neur_chan_memb"/>
    <property type="match status" value="1"/>
</dbReference>
<dbReference type="FunFam" id="2.70.170.10:FF:000040">
    <property type="entry name" value="Cholinergic receptor nicotinic gamma subunit"/>
    <property type="match status" value="1"/>
</dbReference>
<feature type="compositionally biased region" description="Polar residues" evidence="7">
    <location>
        <begin position="501"/>
        <end position="516"/>
    </location>
</feature>
<dbReference type="OrthoDB" id="5975154at2759"/>